<dbReference type="Proteomes" id="UP000036756">
    <property type="component" value="Unassembled WGS sequence"/>
</dbReference>
<accession>A0A0J8DBR3</accession>
<keyword evidence="2" id="KW-1185">Reference proteome</keyword>
<sequence length="249" mass="27691">METYFDPELNQNPQVNYYIIDMQTGDVTGDGTPDEVYLLGTQPSSSLGPDFFDNITLGVIDGKTKKTTYLRFKFNAGTNPRMVLSDFTGDGAKDIFISIAENVPGGNYFYYLFSMIDNNPKSLFNFMQFNQDSIYSVIFKDYYEVQVTGTNTKKEYVLNIGFKGPEYLSKFYLANGKLINPVKGNVLPLGYLFPVDINDDGVMELMAFQKIVGNAPSDVLGYIQTLLSFNGTQFTPGLVLAAIPGKSTI</sequence>
<evidence type="ECO:0008006" key="3">
    <source>
        <dbReference type="Google" id="ProtNLM"/>
    </source>
</evidence>
<reference evidence="1 2" key="1">
    <citation type="submission" date="2015-06" db="EMBL/GenBank/DDBJ databases">
        <title>Draft genome sequence of the purine-degrading Clostridium cylindrosporum HC-1 (DSM 605).</title>
        <authorList>
            <person name="Poehlein A."/>
            <person name="Schiel-Bengelsdorf B."/>
            <person name="Bengelsdorf F."/>
            <person name="Daniel R."/>
            <person name="Duerre P."/>
        </authorList>
    </citation>
    <scope>NUCLEOTIDE SEQUENCE [LARGE SCALE GENOMIC DNA]</scope>
    <source>
        <strain evidence="1 2">DSM 605</strain>
    </source>
</reference>
<name>A0A0J8DBR3_CLOCY</name>
<dbReference type="SUPFAM" id="SSF69318">
    <property type="entry name" value="Integrin alpha N-terminal domain"/>
    <property type="match status" value="1"/>
</dbReference>
<evidence type="ECO:0000313" key="2">
    <source>
        <dbReference type="Proteomes" id="UP000036756"/>
    </source>
</evidence>
<comment type="caution">
    <text evidence="1">The sequence shown here is derived from an EMBL/GenBank/DDBJ whole genome shotgun (WGS) entry which is preliminary data.</text>
</comment>
<dbReference type="AlphaFoldDB" id="A0A0J8DBR3"/>
<dbReference type="OrthoDB" id="1653343at2"/>
<dbReference type="STRING" id="1121307.CLCY_8c00330"/>
<organism evidence="1 2">
    <name type="scientific">Clostridium cylindrosporum DSM 605</name>
    <dbReference type="NCBI Taxonomy" id="1121307"/>
    <lineage>
        <taxon>Bacteria</taxon>
        <taxon>Bacillati</taxon>
        <taxon>Bacillota</taxon>
        <taxon>Clostridia</taxon>
        <taxon>Eubacteriales</taxon>
        <taxon>Clostridiaceae</taxon>
        <taxon>Clostridium</taxon>
    </lineage>
</organism>
<proteinExistence type="predicted"/>
<dbReference type="InterPro" id="IPR028994">
    <property type="entry name" value="Integrin_alpha_N"/>
</dbReference>
<dbReference type="PATRIC" id="fig|1121307.3.peg.2485"/>
<gene>
    <name evidence="1" type="ORF">CLCY_8c00330</name>
</gene>
<dbReference type="EMBL" id="LFVU01000001">
    <property type="protein sequence ID" value="KMT23297.1"/>
    <property type="molecule type" value="Genomic_DNA"/>
</dbReference>
<evidence type="ECO:0000313" key="1">
    <source>
        <dbReference type="EMBL" id="KMT23297.1"/>
    </source>
</evidence>
<dbReference type="RefSeq" id="WP_048569114.1">
    <property type="nucleotide sequence ID" value="NZ_LFVU01000001.1"/>
</dbReference>
<protein>
    <recommendedName>
        <fullName evidence="3">Spore coat protein</fullName>
    </recommendedName>
</protein>